<dbReference type="Gene3D" id="3.10.20.90">
    <property type="entry name" value="Phosphatidylinositol 3-kinase Catalytic Subunit, Chain A, domain 1"/>
    <property type="match status" value="1"/>
</dbReference>
<dbReference type="SUPFAM" id="SSF46934">
    <property type="entry name" value="UBA-like"/>
    <property type="match status" value="1"/>
</dbReference>
<gene>
    <name evidence="12" type="ORF">Cboi02_000424800</name>
</gene>
<feature type="domain" description="UBA" evidence="11">
    <location>
        <begin position="410"/>
        <end position="449"/>
    </location>
</feature>
<evidence type="ECO:0000256" key="5">
    <source>
        <dbReference type="ARBA" id="ARBA00021491"/>
    </source>
</evidence>
<dbReference type="Proteomes" id="UP001165120">
    <property type="component" value="Unassembled WGS sequence"/>
</dbReference>
<dbReference type="GO" id="GO:0005737">
    <property type="term" value="C:cytoplasm"/>
    <property type="evidence" value="ECO:0007669"/>
    <property type="project" value="UniProtKB-SubCell"/>
</dbReference>
<dbReference type="GO" id="GO:0004190">
    <property type="term" value="F:aspartic-type endopeptidase activity"/>
    <property type="evidence" value="ECO:0007669"/>
    <property type="project" value="UniProtKB-KW"/>
</dbReference>
<protein>
    <recommendedName>
        <fullName evidence="5">DNA damage-inducible protein 1</fullName>
    </recommendedName>
</protein>
<comment type="subcellular location">
    <subcellularLocation>
        <location evidence="2">Cytoplasm</location>
    </subcellularLocation>
</comment>
<dbReference type="Pfam" id="PF09668">
    <property type="entry name" value="Asp_protease"/>
    <property type="match status" value="1"/>
</dbReference>
<evidence type="ECO:0000256" key="2">
    <source>
        <dbReference type="ARBA" id="ARBA00004496"/>
    </source>
</evidence>
<comment type="function">
    <text evidence="1">Probable aspartic protease. May be involved in the regulation of exocytosis. Acts as a linker between the 19S proteasome and polyubiquitinated proteins via UBA domain interactions with ubiquitin for their subsequent degradation. Required for S-phase checkpoint control.</text>
</comment>
<dbReference type="AlphaFoldDB" id="A0A9W6T2D6"/>
<dbReference type="PANTHER" id="PTHR12917">
    <property type="entry name" value="ASPARTYL PROTEASE DDI-RELATED"/>
    <property type="match status" value="1"/>
</dbReference>
<dbReference type="InterPro" id="IPR019103">
    <property type="entry name" value="Peptidase_aspartic_DDI1-type"/>
</dbReference>
<evidence type="ECO:0000256" key="3">
    <source>
        <dbReference type="ARBA" id="ARBA00009136"/>
    </source>
</evidence>
<dbReference type="SUPFAM" id="SSF50630">
    <property type="entry name" value="Acid proteases"/>
    <property type="match status" value="1"/>
</dbReference>
<dbReference type="PROSITE" id="PS50030">
    <property type="entry name" value="UBA"/>
    <property type="match status" value="1"/>
</dbReference>
<dbReference type="CDD" id="cd01796">
    <property type="entry name" value="Ubl_Ddi1_like"/>
    <property type="match status" value="1"/>
</dbReference>
<dbReference type="CDD" id="cd05479">
    <property type="entry name" value="RP_DDI"/>
    <property type="match status" value="1"/>
</dbReference>
<dbReference type="InterPro" id="IPR033882">
    <property type="entry name" value="DDI1_N"/>
</dbReference>
<keyword evidence="8" id="KW-0064">Aspartyl protease</keyword>
<dbReference type="EMBL" id="BSXN01001659">
    <property type="protein sequence ID" value="GME73986.1"/>
    <property type="molecule type" value="Genomic_DNA"/>
</dbReference>
<dbReference type="PANTHER" id="PTHR12917:SF1">
    <property type="entry name" value="AT13091P"/>
    <property type="match status" value="1"/>
</dbReference>
<comment type="similarity">
    <text evidence="3">Belongs to the DDI1 family.</text>
</comment>
<evidence type="ECO:0000259" key="11">
    <source>
        <dbReference type="PROSITE" id="PS50030"/>
    </source>
</evidence>
<dbReference type="SUPFAM" id="SSF54236">
    <property type="entry name" value="Ubiquitin-like"/>
    <property type="match status" value="1"/>
</dbReference>
<evidence type="ECO:0000256" key="9">
    <source>
        <dbReference type="ARBA" id="ARBA00022801"/>
    </source>
</evidence>
<organism evidence="12 13">
    <name type="scientific">Candida boidinii</name>
    <name type="common">Yeast</name>
    <dbReference type="NCBI Taxonomy" id="5477"/>
    <lineage>
        <taxon>Eukaryota</taxon>
        <taxon>Fungi</taxon>
        <taxon>Dikarya</taxon>
        <taxon>Ascomycota</taxon>
        <taxon>Saccharomycotina</taxon>
        <taxon>Pichiomycetes</taxon>
        <taxon>Pichiales</taxon>
        <taxon>Pichiaceae</taxon>
        <taxon>Ogataea</taxon>
        <taxon>Ogataea/Candida clade</taxon>
    </lineage>
</organism>
<evidence type="ECO:0000256" key="8">
    <source>
        <dbReference type="ARBA" id="ARBA00022750"/>
    </source>
</evidence>
<evidence type="ECO:0000256" key="10">
    <source>
        <dbReference type="SAM" id="MobiDB-lite"/>
    </source>
</evidence>
<reference evidence="12" key="1">
    <citation type="submission" date="2023-04" db="EMBL/GenBank/DDBJ databases">
        <title>Candida boidinii NBRC 10035.</title>
        <authorList>
            <person name="Ichikawa N."/>
            <person name="Sato H."/>
            <person name="Tonouchi N."/>
        </authorList>
    </citation>
    <scope>NUCLEOTIDE SEQUENCE</scope>
    <source>
        <strain evidence="12">NBRC 10035</strain>
    </source>
</reference>
<keyword evidence="7" id="KW-0645">Protease</keyword>
<accession>A0A9W6T2D6</accession>
<evidence type="ECO:0000256" key="6">
    <source>
        <dbReference type="ARBA" id="ARBA00022490"/>
    </source>
</evidence>
<dbReference type="Pfam" id="PF00627">
    <property type="entry name" value="UBA"/>
    <property type="match status" value="1"/>
</dbReference>
<feature type="region of interest" description="Disordered" evidence="10">
    <location>
        <begin position="343"/>
        <end position="382"/>
    </location>
</feature>
<evidence type="ECO:0000256" key="4">
    <source>
        <dbReference type="ARBA" id="ARBA00011128"/>
    </source>
</evidence>
<dbReference type="Gene3D" id="2.40.70.10">
    <property type="entry name" value="Acid Proteases"/>
    <property type="match status" value="1"/>
</dbReference>
<dbReference type="GO" id="GO:0006508">
    <property type="term" value="P:proteolysis"/>
    <property type="evidence" value="ECO:0007669"/>
    <property type="project" value="UniProtKB-KW"/>
</dbReference>
<evidence type="ECO:0000313" key="13">
    <source>
        <dbReference type="Proteomes" id="UP001165120"/>
    </source>
</evidence>
<dbReference type="Gene3D" id="1.10.8.10">
    <property type="entry name" value="DNA helicase RuvA subunit, C-terminal domain"/>
    <property type="match status" value="1"/>
</dbReference>
<comment type="subunit">
    <text evidence="4">Binds ubiquitin and polyubiquitinated proteins.</text>
</comment>
<sequence length="449" mass="49495">MNLTITYEATGQILTVELPSDFKFNDFKAYLEAETNLKPLEQIIIFNSKSINLPSNENKDLGELGITDGDLLLLSKKIVQSSTANSNTTTTNTTTGNGNNGNDNFDIQMLRNNPMISHQIEAQREQFLKDPNLQARLDPELALNLNDKDKFKEIMLNLMQRKSEFEIKQRNELKEIENNPDDPENQKRILEIINQQAIEENLKIAYETSPESFTQVHMLYVNLKVNGYPVKAFVDSGAQMTIISPSLAERCGVSRLIDRRMKGEARGVGKQEILGRIHSVPLSIENTFFNCSFTVLDTNVDMLLGLDMLRRHQACIDLRQNKLIIGNVETEFLNETEIPKDTFNGVGSGATTSTGQPLGGNIFSPEANPNPNPTPFASSSTSSSSAAATAAARAATARLASSSNSSSTVVADPVKVQQLVNMGFKKEEVEFALQQCNNNIDLAAGLLFG</sequence>
<name>A0A9W6T2D6_CANBO</name>
<dbReference type="InterPro" id="IPR009060">
    <property type="entry name" value="UBA-like_sf"/>
</dbReference>
<evidence type="ECO:0000313" key="12">
    <source>
        <dbReference type="EMBL" id="GME73986.1"/>
    </source>
</evidence>
<evidence type="ECO:0000256" key="7">
    <source>
        <dbReference type="ARBA" id="ARBA00022670"/>
    </source>
</evidence>
<dbReference type="SMART" id="SM00165">
    <property type="entry name" value="UBA"/>
    <property type="match status" value="1"/>
</dbReference>
<comment type="caution">
    <text evidence="12">The sequence shown here is derived from an EMBL/GenBank/DDBJ whole genome shotgun (WGS) entry which is preliminary data.</text>
</comment>
<dbReference type="InterPro" id="IPR015940">
    <property type="entry name" value="UBA"/>
</dbReference>
<keyword evidence="9" id="KW-0378">Hydrolase</keyword>
<evidence type="ECO:0000256" key="1">
    <source>
        <dbReference type="ARBA" id="ARBA00003231"/>
    </source>
</evidence>
<keyword evidence="13" id="KW-1185">Reference proteome</keyword>
<dbReference type="InterPro" id="IPR021109">
    <property type="entry name" value="Peptidase_aspartic_dom_sf"/>
</dbReference>
<proteinExistence type="inferred from homology"/>
<dbReference type="InterPro" id="IPR029071">
    <property type="entry name" value="Ubiquitin-like_domsf"/>
</dbReference>
<keyword evidence="6" id="KW-0963">Cytoplasm</keyword>